<dbReference type="Proteomes" id="UP000002051">
    <property type="component" value="Chromosome 3"/>
</dbReference>
<organism evidence="8 10">
    <name type="scientific">Medicago truncatula</name>
    <name type="common">Barrel medic</name>
    <name type="synonym">Medicago tribuloides</name>
    <dbReference type="NCBI Taxonomy" id="3880"/>
    <lineage>
        <taxon>Eukaryota</taxon>
        <taxon>Viridiplantae</taxon>
        <taxon>Streptophyta</taxon>
        <taxon>Embryophyta</taxon>
        <taxon>Tracheophyta</taxon>
        <taxon>Spermatophyta</taxon>
        <taxon>Magnoliopsida</taxon>
        <taxon>eudicotyledons</taxon>
        <taxon>Gunneridae</taxon>
        <taxon>Pentapetalae</taxon>
        <taxon>rosids</taxon>
        <taxon>fabids</taxon>
        <taxon>Fabales</taxon>
        <taxon>Fabaceae</taxon>
        <taxon>Papilionoideae</taxon>
        <taxon>50 kb inversion clade</taxon>
        <taxon>NPAAA clade</taxon>
        <taxon>Hologalegina</taxon>
        <taxon>IRL clade</taxon>
        <taxon>Trifolieae</taxon>
        <taxon>Medicago</taxon>
    </lineage>
</organism>
<proteinExistence type="predicted"/>
<dbReference type="STRING" id="3880.A0A072V0X2"/>
<evidence type="ECO:0000313" key="10">
    <source>
        <dbReference type="Proteomes" id="UP000002051"/>
    </source>
</evidence>
<evidence type="ECO:0000256" key="4">
    <source>
        <dbReference type="ARBA" id="ARBA00023163"/>
    </source>
</evidence>
<dbReference type="InterPro" id="IPR003340">
    <property type="entry name" value="B3_DNA-bd"/>
</dbReference>
<keyword evidence="2" id="KW-0805">Transcription regulation</keyword>
<keyword evidence="3 8" id="KW-0238">DNA-binding</keyword>
<protein>
    <submittedName>
        <fullName evidence="8">B3 DNA-binding domain protein</fullName>
    </submittedName>
</protein>
<reference evidence="8 10" key="2">
    <citation type="journal article" date="2014" name="BMC Genomics">
        <title>An improved genome release (version Mt4.0) for the model legume Medicago truncatula.</title>
        <authorList>
            <person name="Tang H."/>
            <person name="Krishnakumar V."/>
            <person name="Bidwell S."/>
            <person name="Rosen B."/>
            <person name="Chan A."/>
            <person name="Zhou S."/>
            <person name="Gentzbittel L."/>
            <person name="Childs K.L."/>
            <person name="Yandell M."/>
            <person name="Gundlach H."/>
            <person name="Mayer K.F."/>
            <person name="Schwartz D.C."/>
            <person name="Town C.D."/>
        </authorList>
    </citation>
    <scope>GENOME REANNOTATION</scope>
    <source>
        <strain evidence="8">A17</strain>
        <strain evidence="9 10">cv. Jemalong A17</strain>
    </source>
</reference>
<evidence type="ECO:0000256" key="1">
    <source>
        <dbReference type="ARBA" id="ARBA00004123"/>
    </source>
</evidence>
<keyword evidence="5" id="KW-0539">Nucleus</keyword>
<dbReference type="AlphaFoldDB" id="A0A072V0X2"/>
<evidence type="ECO:0000313" key="9">
    <source>
        <dbReference type="EnsemblPlants" id="KEH35336"/>
    </source>
</evidence>
<dbReference type="InterPro" id="IPR050655">
    <property type="entry name" value="Plant_B3_domain"/>
</dbReference>
<accession>A0A072V0X2</accession>
<sequence length="248" mass="29290">MPSIHSKDNQITTNTAKLFPDFFKVFLIEKHYERMLIPIAFVKLMLSKQRVLKYFILRDHRGTDWHVKARSIGRKLYFDDGWKLFREENSLEDNDFLVFRHIENNVFKFKIYELSSMCKKMKMMMMTNDDYTMVEEEEEEKDEGDGDGDDEDDGDADDDVHIIMKEKRIKELTRESVEAVNINIVEPAKHLYIYSRVNIYLMIDCGLGSIGSSSAAPKHEDDEIDVEMYIQPGNPYFYAKHYRPNELV</sequence>
<dbReference type="EMBL" id="CM001219">
    <property type="protein sequence ID" value="KEH35336.1"/>
    <property type="molecule type" value="Genomic_DNA"/>
</dbReference>
<evidence type="ECO:0000313" key="8">
    <source>
        <dbReference type="EMBL" id="KEH35336.1"/>
    </source>
</evidence>
<dbReference type="Pfam" id="PF02362">
    <property type="entry name" value="B3"/>
    <property type="match status" value="1"/>
</dbReference>
<dbReference type="PANTHER" id="PTHR31920:SF135">
    <property type="entry name" value="B3 DOMAIN-CONTAINING PROTEIN OS03G0621600-RELATED"/>
    <property type="match status" value="1"/>
</dbReference>
<evidence type="ECO:0000256" key="2">
    <source>
        <dbReference type="ARBA" id="ARBA00023015"/>
    </source>
</evidence>
<reference evidence="8 10" key="1">
    <citation type="journal article" date="2011" name="Nature">
        <title>The Medicago genome provides insight into the evolution of rhizobial symbioses.</title>
        <authorList>
            <person name="Young N.D."/>
            <person name="Debelle F."/>
            <person name="Oldroyd G.E."/>
            <person name="Geurts R."/>
            <person name="Cannon S.B."/>
            <person name="Udvardi M.K."/>
            <person name="Benedito V.A."/>
            <person name="Mayer K.F."/>
            <person name="Gouzy J."/>
            <person name="Schoof H."/>
            <person name="Van de Peer Y."/>
            <person name="Proost S."/>
            <person name="Cook D.R."/>
            <person name="Meyers B.C."/>
            <person name="Spannagl M."/>
            <person name="Cheung F."/>
            <person name="De Mita S."/>
            <person name="Krishnakumar V."/>
            <person name="Gundlach H."/>
            <person name="Zhou S."/>
            <person name="Mudge J."/>
            <person name="Bharti A.K."/>
            <person name="Murray J.D."/>
            <person name="Naoumkina M.A."/>
            <person name="Rosen B."/>
            <person name="Silverstein K.A."/>
            <person name="Tang H."/>
            <person name="Rombauts S."/>
            <person name="Zhao P.X."/>
            <person name="Zhou P."/>
            <person name="Barbe V."/>
            <person name="Bardou P."/>
            <person name="Bechner M."/>
            <person name="Bellec A."/>
            <person name="Berger A."/>
            <person name="Berges H."/>
            <person name="Bidwell S."/>
            <person name="Bisseling T."/>
            <person name="Choisne N."/>
            <person name="Couloux A."/>
            <person name="Denny R."/>
            <person name="Deshpande S."/>
            <person name="Dai X."/>
            <person name="Doyle J.J."/>
            <person name="Dudez A.M."/>
            <person name="Farmer A.D."/>
            <person name="Fouteau S."/>
            <person name="Franken C."/>
            <person name="Gibelin C."/>
            <person name="Gish J."/>
            <person name="Goldstein S."/>
            <person name="Gonzalez A.J."/>
            <person name="Green P.J."/>
            <person name="Hallab A."/>
            <person name="Hartog M."/>
            <person name="Hua A."/>
            <person name="Humphray S.J."/>
            <person name="Jeong D.H."/>
            <person name="Jing Y."/>
            <person name="Jocker A."/>
            <person name="Kenton S.M."/>
            <person name="Kim D.J."/>
            <person name="Klee K."/>
            <person name="Lai H."/>
            <person name="Lang C."/>
            <person name="Lin S."/>
            <person name="Macmil S.L."/>
            <person name="Magdelenat G."/>
            <person name="Matthews L."/>
            <person name="McCorrison J."/>
            <person name="Monaghan E.L."/>
            <person name="Mun J.H."/>
            <person name="Najar F.Z."/>
            <person name="Nicholson C."/>
            <person name="Noirot C."/>
            <person name="O'Bleness M."/>
            <person name="Paule C.R."/>
            <person name="Poulain J."/>
            <person name="Prion F."/>
            <person name="Qin B."/>
            <person name="Qu C."/>
            <person name="Retzel E.F."/>
            <person name="Riddle C."/>
            <person name="Sallet E."/>
            <person name="Samain S."/>
            <person name="Samson N."/>
            <person name="Sanders I."/>
            <person name="Saurat O."/>
            <person name="Scarpelli C."/>
            <person name="Schiex T."/>
            <person name="Segurens B."/>
            <person name="Severin A.J."/>
            <person name="Sherrier D.J."/>
            <person name="Shi R."/>
            <person name="Sims S."/>
            <person name="Singer S.R."/>
            <person name="Sinharoy S."/>
            <person name="Sterck L."/>
            <person name="Viollet A."/>
            <person name="Wang B.B."/>
            <person name="Wang K."/>
            <person name="Wang M."/>
            <person name="Wang X."/>
            <person name="Warfsmann J."/>
            <person name="Weissenbach J."/>
            <person name="White D.D."/>
            <person name="White J.D."/>
            <person name="Wiley G.B."/>
            <person name="Wincker P."/>
            <person name="Xing Y."/>
            <person name="Yang L."/>
            <person name="Yao Z."/>
            <person name="Ying F."/>
            <person name="Zhai J."/>
            <person name="Zhou L."/>
            <person name="Zuber A."/>
            <person name="Denarie J."/>
            <person name="Dixon R.A."/>
            <person name="May G.D."/>
            <person name="Schwartz D.C."/>
            <person name="Rogers J."/>
            <person name="Quetier F."/>
            <person name="Town C.D."/>
            <person name="Roe B.A."/>
        </authorList>
    </citation>
    <scope>NUCLEOTIDE SEQUENCE [LARGE SCALE GENOMIC DNA]</scope>
    <source>
        <strain evidence="8">A17</strain>
        <strain evidence="9 10">cv. Jemalong A17</strain>
    </source>
</reference>
<dbReference type="InterPro" id="IPR015300">
    <property type="entry name" value="DNA-bd_pseudobarrel_sf"/>
</dbReference>
<dbReference type="GO" id="GO:0003677">
    <property type="term" value="F:DNA binding"/>
    <property type="evidence" value="ECO:0007669"/>
    <property type="project" value="UniProtKB-KW"/>
</dbReference>
<dbReference type="PROSITE" id="PS50863">
    <property type="entry name" value="B3"/>
    <property type="match status" value="1"/>
</dbReference>
<evidence type="ECO:0000259" key="7">
    <source>
        <dbReference type="PROSITE" id="PS50863"/>
    </source>
</evidence>
<reference evidence="9" key="3">
    <citation type="submission" date="2015-04" db="UniProtKB">
        <authorList>
            <consortium name="EnsemblPlants"/>
        </authorList>
    </citation>
    <scope>IDENTIFICATION</scope>
    <source>
        <strain evidence="9">cv. Jemalong A17</strain>
    </source>
</reference>
<dbReference type="SMART" id="SM01019">
    <property type="entry name" value="B3"/>
    <property type="match status" value="1"/>
</dbReference>
<feature type="region of interest" description="Disordered" evidence="6">
    <location>
        <begin position="134"/>
        <end position="157"/>
    </location>
</feature>
<name>A0A072V0X2_MEDTR</name>
<dbReference type="CDD" id="cd10017">
    <property type="entry name" value="B3_DNA"/>
    <property type="match status" value="1"/>
</dbReference>
<evidence type="ECO:0000256" key="6">
    <source>
        <dbReference type="SAM" id="MobiDB-lite"/>
    </source>
</evidence>
<dbReference type="Gene3D" id="2.40.330.10">
    <property type="entry name" value="DNA-binding pseudobarrel domain"/>
    <property type="match status" value="1"/>
</dbReference>
<evidence type="ECO:0000256" key="3">
    <source>
        <dbReference type="ARBA" id="ARBA00023125"/>
    </source>
</evidence>
<keyword evidence="4" id="KW-0804">Transcription</keyword>
<evidence type="ECO:0000256" key="5">
    <source>
        <dbReference type="ARBA" id="ARBA00023242"/>
    </source>
</evidence>
<dbReference type="PANTHER" id="PTHR31920">
    <property type="entry name" value="B3 DOMAIN-CONTAINING"/>
    <property type="match status" value="1"/>
</dbReference>
<dbReference type="SUPFAM" id="SSF101936">
    <property type="entry name" value="DNA-binding pseudobarrel domain"/>
    <property type="match status" value="1"/>
</dbReference>
<dbReference type="GO" id="GO:0005634">
    <property type="term" value="C:nucleus"/>
    <property type="evidence" value="ECO:0007669"/>
    <property type="project" value="UniProtKB-SubCell"/>
</dbReference>
<keyword evidence="10" id="KW-1185">Reference proteome</keyword>
<feature type="domain" description="TF-B3" evidence="7">
    <location>
        <begin position="20"/>
        <end position="115"/>
    </location>
</feature>
<gene>
    <name evidence="8" type="ordered locus">MTR_3g088515</name>
</gene>
<dbReference type="EnsemblPlants" id="KEH35336">
    <property type="protein sequence ID" value="KEH35336"/>
    <property type="gene ID" value="MTR_3g088515"/>
</dbReference>
<comment type="subcellular location">
    <subcellularLocation>
        <location evidence="1">Nucleus</location>
    </subcellularLocation>
</comment>
<dbReference type="HOGENOM" id="CLU_048511_1_1_1"/>